<accession>A0A382DPZ2</accession>
<dbReference type="EMBL" id="UINC01040529">
    <property type="protein sequence ID" value="SVB40530.1"/>
    <property type="molecule type" value="Genomic_DNA"/>
</dbReference>
<gene>
    <name evidence="1" type="ORF">METZ01_LOCUS193384</name>
</gene>
<protein>
    <recommendedName>
        <fullName evidence="2">Amine oxidase domain-containing protein</fullName>
    </recommendedName>
</protein>
<name>A0A382DPZ2_9ZZZZ</name>
<dbReference type="SUPFAM" id="SSF51971">
    <property type="entry name" value="Nucleotide-binding domain"/>
    <property type="match status" value="1"/>
</dbReference>
<proteinExistence type="predicted"/>
<organism evidence="1">
    <name type="scientific">marine metagenome</name>
    <dbReference type="NCBI Taxonomy" id="408172"/>
    <lineage>
        <taxon>unclassified sequences</taxon>
        <taxon>metagenomes</taxon>
        <taxon>ecological metagenomes</taxon>
    </lineage>
</organism>
<evidence type="ECO:0008006" key="2">
    <source>
        <dbReference type="Google" id="ProtNLM"/>
    </source>
</evidence>
<feature type="non-terminal residue" evidence="1">
    <location>
        <position position="28"/>
    </location>
</feature>
<dbReference type="AlphaFoldDB" id="A0A382DPZ2"/>
<sequence>MVTASILGQAGKKVLLLEARNQIGGLAS</sequence>
<evidence type="ECO:0000313" key="1">
    <source>
        <dbReference type="EMBL" id="SVB40530.1"/>
    </source>
</evidence>
<reference evidence="1" key="1">
    <citation type="submission" date="2018-05" db="EMBL/GenBank/DDBJ databases">
        <authorList>
            <person name="Lanie J.A."/>
            <person name="Ng W.-L."/>
            <person name="Kazmierczak K.M."/>
            <person name="Andrzejewski T.M."/>
            <person name="Davidsen T.M."/>
            <person name="Wayne K.J."/>
            <person name="Tettelin H."/>
            <person name="Glass J.I."/>
            <person name="Rusch D."/>
            <person name="Podicherti R."/>
            <person name="Tsui H.-C.T."/>
            <person name="Winkler M.E."/>
        </authorList>
    </citation>
    <scope>NUCLEOTIDE SEQUENCE</scope>
</reference>
<dbReference type="Pfam" id="PF13450">
    <property type="entry name" value="NAD_binding_8"/>
    <property type="match status" value="1"/>
</dbReference>